<comment type="caution">
    <text evidence="2">The sequence shown here is derived from an EMBL/GenBank/DDBJ whole genome shotgun (WGS) entry which is preliminary data.</text>
</comment>
<sequence>MMNELNGVLNSCCNSLKQQNQSSENQLSRSLNQLPVAIIGAGPVGLAAAAHLVNQGQHFIVLESGPSVGSNILEWGHVRLFSPWQYNIDKVAKKLLENSGWNEPSANELPIGKEFVECYLEPLSKLPAIQNNLFLNSKVVSISKKGLDKMKNLGREETSFIIYVEQQGMTKRIEAKAVIDATGTWSHPNPVNADNIWTSSELELNKHIYYGIPDMKGRQRKRYEGKRIAVVGGGHSAINTILELSQLRNNIEIYWIMRKNSVKEAYGGEENDALKGRGELGSRIHQLVDAGLVKVLTPFRVYQLNQNNGRIDLKGEYKGNDFTLCGIDEIITNTGSRPDFSFLREIRLSVDTATESVAALSPLIDPNFHSCGTVRPHGEEVLRQPEKNFYIVGVKSYGRAPTFLMATGYEQVRSVVSYLSGDIEASKKVELELPETGVCSITLVQKNTTSSSCCCS</sequence>
<dbReference type="InterPro" id="IPR050982">
    <property type="entry name" value="Auxin_biosynth/cation_transpt"/>
</dbReference>
<gene>
    <name evidence="2" type="ORF">H9636_02860</name>
</gene>
<protein>
    <submittedName>
        <fullName evidence="2">NAD(P)-binding domain-containing protein</fullName>
    </submittedName>
</protein>
<evidence type="ECO:0000256" key="1">
    <source>
        <dbReference type="ARBA" id="ARBA00023002"/>
    </source>
</evidence>
<keyword evidence="3" id="KW-1185">Reference proteome</keyword>
<reference evidence="2 3" key="1">
    <citation type="submission" date="2020-08" db="EMBL/GenBank/DDBJ databases">
        <title>A Genomic Blueprint of the Chicken Gut Microbiome.</title>
        <authorList>
            <person name="Gilroy R."/>
            <person name="Ravi A."/>
            <person name="Getino M."/>
            <person name="Pursley I."/>
            <person name="Horton D.L."/>
            <person name="Alikhan N.-F."/>
            <person name="Baker D."/>
            <person name="Gharbi K."/>
            <person name="Hall N."/>
            <person name="Watson M."/>
            <person name="Adriaenssens E.M."/>
            <person name="Foster-Nyarko E."/>
            <person name="Jarju S."/>
            <person name="Secka A."/>
            <person name="Antonio M."/>
            <person name="Oren A."/>
            <person name="Chaudhuri R."/>
            <person name="La Ragione R.M."/>
            <person name="Hildebrand F."/>
            <person name="Pallen M.J."/>
        </authorList>
    </citation>
    <scope>NUCLEOTIDE SEQUENCE [LARGE SCALE GENOMIC DNA]</scope>
    <source>
        <strain evidence="2 3">Re31</strain>
    </source>
</reference>
<dbReference type="PANTHER" id="PTHR43539">
    <property type="entry name" value="FLAVIN-BINDING MONOOXYGENASE-LIKE PROTEIN (AFU_ORTHOLOGUE AFUA_4G09220)"/>
    <property type="match status" value="1"/>
</dbReference>
<dbReference type="PRINTS" id="PR00368">
    <property type="entry name" value="FADPNR"/>
</dbReference>
<dbReference type="InterPro" id="IPR036188">
    <property type="entry name" value="FAD/NAD-bd_sf"/>
</dbReference>
<accession>A0ABR8X8F8</accession>
<name>A0ABR8X8F8_9BACL</name>
<evidence type="ECO:0000313" key="2">
    <source>
        <dbReference type="EMBL" id="MBD8025589.1"/>
    </source>
</evidence>
<dbReference type="PANTHER" id="PTHR43539:SF78">
    <property type="entry name" value="FLAVIN-CONTAINING MONOOXYGENASE"/>
    <property type="match status" value="1"/>
</dbReference>
<dbReference type="EMBL" id="JACSQA010000002">
    <property type="protein sequence ID" value="MBD8025589.1"/>
    <property type="molecule type" value="Genomic_DNA"/>
</dbReference>
<dbReference type="PRINTS" id="PR00411">
    <property type="entry name" value="PNDRDTASEI"/>
</dbReference>
<proteinExistence type="predicted"/>
<keyword evidence="1" id="KW-0560">Oxidoreductase</keyword>
<dbReference type="Proteomes" id="UP000640930">
    <property type="component" value="Unassembled WGS sequence"/>
</dbReference>
<dbReference type="Pfam" id="PF13738">
    <property type="entry name" value="Pyr_redox_3"/>
    <property type="match status" value="1"/>
</dbReference>
<organism evidence="2 3">
    <name type="scientific">Ureibacillus galli</name>
    <dbReference type="NCBI Taxonomy" id="2762222"/>
    <lineage>
        <taxon>Bacteria</taxon>
        <taxon>Bacillati</taxon>
        <taxon>Bacillota</taxon>
        <taxon>Bacilli</taxon>
        <taxon>Bacillales</taxon>
        <taxon>Caryophanaceae</taxon>
        <taxon>Ureibacillus</taxon>
    </lineage>
</organism>
<dbReference type="Gene3D" id="3.50.50.60">
    <property type="entry name" value="FAD/NAD(P)-binding domain"/>
    <property type="match status" value="1"/>
</dbReference>
<dbReference type="SUPFAM" id="SSF51905">
    <property type="entry name" value="FAD/NAD(P)-binding domain"/>
    <property type="match status" value="1"/>
</dbReference>
<evidence type="ECO:0000313" key="3">
    <source>
        <dbReference type="Proteomes" id="UP000640930"/>
    </source>
</evidence>